<proteinExistence type="predicted"/>
<protein>
    <submittedName>
        <fullName evidence="3">NTP transferase domain-containing protein</fullName>
    </submittedName>
</protein>
<dbReference type="Gene3D" id="3.90.550.10">
    <property type="entry name" value="Spore Coat Polysaccharide Biosynthesis Protein SpsA, Chain A"/>
    <property type="match status" value="1"/>
</dbReference>
<dbReference type="InterPro" id="IPR029044">
    <property type="entry name" value="Nucleotide-diphossugar_trans"/>
</dbReference>
<gene>
    <name evidence="3" type="ORF">ACFTOW_17790</name>
</gene>
<feature type="domain" description="MobA-like NTP transferase" evidence="2">
    <location>
        <begin position="6"/>
        <end position="161"/>
    </location>
</feature>
<dbReference type="SUPFAM" id="SSF53448">
    <property type="entry name" value="Nucleotide-diphospho-sugar transferases"/>
    <property type="match status" value="1"/>
</dbReference>
<dbReference type="Pfam" id="PF12804">
    <property type="entry name" value="NTP_transf_3"/>
    <property type="match status" value="1"/>
</dbReference>
<dbReference type="RefSeq" id="WP_379918226.1">
    <property type="nucleotide sequence ID" value="NZ_JBHUDD010000156.1"/>
</dbReference>
<dbReference type="EMBL" id="JBHUDD010000156">
    <property type="protein sequence ID" value="MFD1511237.1"/>
    <property type="molecule type" value="Genomic_DNA"/>
</dbReference>
<organism evidence="3 4">
    <name type="scientific">Lacimonas salitolerans</name>
    <dbReference type="NCBI Taxonomy" id="1323750"/>
    <lineage>
        <taxon>Bacteria</taxon>
        <taxon>Pseudomonadati</taxon>
        <taxon>Pseudomonadota</taxon>
        <taxon>Alphaproteobacteria</taxon>
        <taxon>Rhodobacterales</taxon>
        <taxon>Paracoccaceae</taxon>
        <taxon>Lacimonas</taxon>
    </lineage>
</organism>
<keyword evidence="4" id="KW-1185">Reference proteome</keyword>
<evidence type="ECO:0000313" key="4">
    <source>
        <dbReference type="Proteomes" id="UP001597186"/>
    </source>
</evidence>
<evidence type="ECO:0000259" key="2">
    <source>
        <dbReference type="Pfam" id="PF12804"/>
    </source>
</evidence>
<dbReference type="GO" id="GO:0016740">
    <property type="term" value="F:transferase activity"/>
    <property type="evidence" value="ECO:0007669"/>
    <property type="project" value="UniProtKB-KW"/>
</dbReference>
<dbReference type="PANTHER" id="PTHR43777">
    <property type="entry name" value="MOLYBDENUM COFACTOR CYTIDYLYLTRANSFERASE"/>
    <property type="match status" value="1"/>
</dbReference>
<comment type="caution">
    <text evidence="3">The sequence shown here is derived from an EMBL/GenBank/DDBJ whole genome shotgun (WGS) entry which is preliminary data.</text>
</comment>
<keyword evidence="1" id="KW-0460">Magnesium</keyword>
<name>A0ABW4EIG4_9RHOB</name>
<dbReference type="Proteomes" id="UP001597186">
    <property type="component" value="Unassembled WGS sequence"/>
</dbReference>
<reference evidence="4" key="1">
    <citation type="journal article" date="2019" name="Int. J. Syst. Evol. Microbiol.">
        <title>The Global Catalogue of Microorganisms (GCM) 10K type strain sequencing project: providing services to taxonomists for standard genome sequencing and annotation.</title>
        <authorList>
            <consortium name="The Broad Institute Genomics Platform"/>
            <consortium name="The Broad Institute Genome Sequencing Center for Infectious Disease"/>
            <person name="Wu L."/>
            <person name="Ma J."/>
        </authorList>
    </citation>
    <scope>NUCLEOTIDE SEQUENCE [LARGE SCALE GENOMIC DNA]</scope>
    <source>
        <strain evidence="4">CGMCC 1.12477</strain>
    </source>
</reference>
<dbReference type="PANTHER" id="PTHR43777:SF1">
    <property type="entry name" value="MOLYBDENUM COFACTOR CYTIDYLYLTRANSFERASE"/>
    <property type="match status" value="1"/>
</dbReference>
<dbReference type="CDD" id="cd04182">
    <property type="entry name" value="GT_2_like_f"/>
    <property type="match status" value="1"/>
</dbReference>
<sequence length="192" mass="19864">MTLAILILAAGQSSRMRGGDKLRQTVDGKPLLTVLAGRALATGLPVWITLPGLDHPRAQTLPPGVTPVPVPDAAQGMGASIRAGISALPDSIDATMILPADMPELTAADLCHMADTYAGGILRATSAAGTPGHPVVFPASLFAELRGLTGDEGARHVISANRDALHLIPLPDAHATTDLDTPEAWAAWRARQ</sequence>
<keyword evidence="3" id="KW-0808">Transferase</keyword>
<dbReference type="InterPro" id="IPR025877">
    <property type="entry name" value="MobA-like_NTP_Trfase"/>
</dbReference>
<evidence type="ECO:0000313" key="3">
    <source>
        <dbReference type="EMBL" id="MFD1511237.1"/>
    </source>
</evidence>
<evidence type="ECO:0000256" key="1">
    <source>
        <dbReference type="ARBA" id="ARBA00022842"/>
    </source>
</evidence>
<accession>A0ABW4EIG4</accession>